<keyword evidence="8" id="KW-0406">Ion transport</keyword>
<dbReference type="InterPro" id="IPR039031">
    <property type="entry name" value="Mucolipin"/>
</dbReference>
<keyword evidence="9 14" id="KW-0472">Membrane</keyword>
<gene>
    <name evidence="17" type="ORF">CRM22_009235</name>
</gene>
<comment type="catalytic activity">
    <reaction evidence="12">
        <text>Ca(2+)(in) = Ca(2+)(out)</text>
        <dbReference type="Rhea" id="RHEA:29671"/>
        <dbReference type="ChEBI" id="CHEBI:29108"/>
    </reaction>
</comment>
<dbReference type="GO" id="GO:0010008">
    <property type="term" value="C:endosome membrane"/>
    <property type="evidence" value="ECO:0007669"/>
    <property type="project" value="UniProtKB-SubCell"/>
</dbReference>
<evidence type="ECO:0000256" key="8">
    <source>
        <dbReference type="ARBA" id="ARBA00023065"/>
    </source>
</evidence>
<protein>
    <submittedName>
        <fullName evidence="17">Uncharacterized protein</fullName>
    </submittedName>
</protein>
<keyword evidence="11" id="KW-0407">Ion channel</keyword>
<evidence type="ECO:0000256" key="4">
    <source>
        <dbReference type="ARBA" id="ARBA00022475"/>
    </source>
</evidence>
<feature type="transmembrane region" description="Helical" evidence="14">
    <location>
        <begin position="431"/>
        <end position="452"/>
    </location>
</feature>
<feature type="transmembrane region" description="Helical" evidence="14">
    <location>
        <begin position="559"/>
        <end position="581"/>
    </location>
</feature>
<evidence type="ECO:0000256" key="3">
    <source>
        <dbReference type="ARBA" id="ARBA00022448"/>
    </source>
</evidence>
<evidence type="ECO:0000259" key="15">
    <source>
        <dbReference type="Pfam" id="PF08016"/>
    </source>
</evidence>
<feature type="transmembrane region" description="Helical" evidence="14">
    <location>
        <begin position="520"/>
        <end position="539"/>
    </location>
</feature>
<evidence type="ECO:0000256" key="9">
    <source>
        <dbReference type="ARBA" id="ARBA00023136"/>
    </source>
</evidence>
<proteinExistence type="predicted"/>
<evidence type="ECO:0000256" key="12">
    <source>
        <dbReference type="ARBA" id="ARBA00036634"/>
    </source>
</evidence>
<evidence type="ECO:0000256" key="1">
    <source>
        <dbReference type="ARBA" id="ARBA00004337"/>
    </source>
</evidence>
<comment type="subcellular location">
    <subcellularLocation>
        <location evidence="2">Cell membrane</location>
        <topology evidence="2">Multi-pass membrane protein</topology>
    </subcellularLocation>
    <subcellularLocation>
        <location evidence="1">Endosome membrane</location>
        <topology evidence="1">Multi-pass membrane protein</topology>
    </subcellularLocation>
</comment>
<evidence type="ECO:0000256" key="5">
    <source>
        <dbReference type="ARBA" id="ARBA00022692"/>
    </source>
</evidence>
<keyword evidence="7 14" id="KW-1133">Transmembrane helix</keyword>
<dbReference type="PANTHER" id="PTHR12127:SF7">
    <property type="entry name" value="SD02261P"/>
    <property type="match status" value="1"/>
</dbReference>
<dbReference type="AlphaFoldDB" id="A0A4S2L870"/>
<organism evidence="17 18">
    <name type="scientific">Opisthorchis felineus</name>
    <dbReference type="NCBI Taxonomy" id="147828"/>
    <lineage>
        <taxon>Eukaryota</taxon>
        <taxon>Metazoa</taxon>
        <taxon>Spiralia</taxon>
        <taxon>Lophotrochozoa</taxon>
        <taxon>Platyhelminthes</taxon>
        <taxon>Trematoda</taxon>
        <taxon>Digenea</taxon>
        <taxon>Opisthorchiida</taxon>
        <taxon>Opisthorchiata</taxon>
        <taxon>Opisthorchiidae</taxon>
        <taxon>Opisthorchis</taxon>
    </lineage>
</organism>
<sequence>MPLRKRISAPLARTSGAAVWPFCPGFDGPPCVEGEETIVPTIAQSTSLPLPVSSGARVAHNRMPTADGVSVGAYSTEIPRSSNSLCTLLSHHFETGMLKLSDCCCNGLYRRRQSNSLHGSQDRLLPPLEADEYCQPEDPEQFNTQVVDWMRRRLIYFFMSPREKFYAKQRIPYKLFIQLLKVVVITLQLIVFGQDRSAHVSFGENSRLAFSHLYLRDWNPQYETLDYPPASGPYAAYQQDEFYLMLGYTITQFNKTESIAIGSYLFTSDKPFLTFCRVSIVDRGLLTHTEETHCADLYPKDVPADSLSTASGVRQLLANYNLSINFARLLKFTMGFEVLSPVVTELGWRREAECFKFQIYISMEKIHQSGQLQIYLDAPYTATYCEEAEHKIPTRERTQWLRHFWLTMSQTHRNLDNRTSEVSFSFSTRRMIIASLNSVVLVIGILSTVLCIRSIVRGFILWKETVLFFRHWYSIELRGHFWDFIPPWFIAIIFTDAIIIYGAVYNLWTLNGLHQNPEPTSYVFGISALLVWSGVLRYVGFSYTNSILMRTIINSIPALLRFGVCSLILFFAFSLCGWVVLGPYNLKFRTFITTLECLYALINGDDMFVTFSVIGERAPWGIFLFSRLFLYVFITLFIYVVLNLFITIIFEAYEEVKEMRDTRGRPHDSLLFTFVHQTRYDCRSPLFQQDDTRADRRRLHDCALGKWFSRDPETTTPSSPGTESNIKVNRRYFLWRRRTQSCSQAVQTCPTEQIDTVKGPETHSSSPSFVSQRSSSSNHPEVHQLLLAQMQTLDADEMGLVESRTLVSSPQINPQATLIDGLVIGTPHGDVSSDDHSQGLAGYQDRS</sequence>
<evidence type="ECO:0000256" key="6">
    <source>
        <dbReference type="ARBA" id="ARBA00022753"/>
    </source>
</evidence>
<evidence type="ECO:0000256" key="10">
    <source>
        <dbReference type="ARBA" id="ARBA00023157"/>
    </source>
</evidence>
<keyword evidence="4" id="KW-1003">Cell membrane</keyword>
<feature type="region of interest" description="Disordered" evidence="13">
    <location>
        <begin position="827"/>
        <end position="847"/>
    </location>
</feature>
<dbReference type="GO" id="GO:0072345">
    <property type="term" value="F:NAADP-sensitive calcium-release channel activity"/>
    <property type="evidence" value="ECO:0007669"/>
    <property type="project" value="TreeGrafter"/>
</dbReference>
<evidence type="ECO:0000313" key="18">
    <source>
        <dbReference type="Proteomes" id="UP000308267"/>
    </source>
</evidence>
<dbReference type="Gene3D" id="1.10.287.70">
    <property type="match status" value="1"/>
</dbReference>
<comment type="caution">
    <text evidence="17">The sequence shown here is derived from an EMBL/GenBank/DDBJ whole genome shotgun (WGS) entry which is preliminary data.</text>
</comment>
<evidence type="ECO:0000256" key="11">
    <source>
        <dbReference type="ARBA" id="ARBA00023303"/>
    </source>
</evidence>
<keyword evidence="5 14" id="KW-0812">Transmembrane</keyword>
<dbReference type="PANTHER" id="PTHR12127">
    <property type="entry name" value="MUCOLIPIN"/>
    <property type="match status" value="1"/>
</dbReference>
<feature type="transmembrane region" description="Helical" evidence="14">
    <location>
        <begin position="488"/>
        <end position="508"/>
    </location>
</feature>
<evidence type="ECO:0000256" key="2">
    <source>
        <dbReference type="ARBA" id="ARBA00004651"/>
    </source>
</evidence>
<accession>A0A4S2L870</accession>
<feature type="domain" description="Mucolipin extracytosolic" evidence="16">
    <location>
        <begin position="200"/>
        <end position="385"/>
    </location>
</feature>
<dbReference type="OrthoDB" id="263481at2759"/>
<dbReference type="GO" id="GO:0005765">
    <property type="term" value="C:lysosomal membrane"/>
    <property type="evidence" value="ECO:0007669"/>
    <property type="project" value="TreeGrafter"/>
</dbReference>
<reference evidence="17 18" key="1">
    <citation type="journal article" date="2019" name="BMC Genomics">
        <title>New insights from Opisthorchis felineus genome: update on genomics of the epidemiologically important liver flukes.</title>
        <authorList>
            <person name="Ershov N.I."/>
            <person name="Mordvinov V.A."/>
            <person name="Prokhortchouk E.B."/>
            <person name="Pakharukova M.Y."/>
            <person name="Gunbin K.V."/>
            <person name="Ustyantsev K."/>
            <person name="Genaev M.A."/>
            <person name="Blinov A.G."/>
            <person name="Mazur A."/>
            <person name="Boulygina E."/>
            <person name="Tsygankova S."/>
            <person name="Khrameeva E."/>
            <person name="Chekanov N."/>
            <person name="Fan G."/>
            <person name="Xiao A."/>
            <person name="Zhang H."/>
            <person name="Xu X."/>
            <person name="Yang H."/>
            <person name="Solovyev V."/>
            <person name="Lee S.M."/>
            <person name="Liu X."/>
            <person name="Afonnikov D.A."/>
            <person name="Skryabin K.G."/>
        </authorList>
    </citation>
    <scope>NUCLEOTIDE SEQUENCE [LARGE SCALE GENOMIC DNA]</scope>
    <source>
        <strain evidence="17">AK-0245</strain>
        <tissue evidence="17">Whole organism</tissue>
    </source>
</reference>
<evidence type="ECO:0000256" key="7">
    <source>
        <dbReference type="ARBA" id="ARBA00022989"/>
    </source>
</evidence>
<evidence type="ECO:0000259" key="16">
    <source>
        <dbReference type="Pfam" id="PF21381"/>
    </source>
</evidence>
<evidence type="ECO:0000256" key="13">
    <source>
        <dbReference type="SAM" id="MobiDB-lite"/>
    </source>
</evidence>
<dbReference type="Pfam" id="PF08016">
    <property type="entry name" value="PKD_channel"/>
    <property type="match status" value="1"/>
</dbReference>
<dbReference type="Pfam" id="PF21381">
    <property type="entry name" value="MCLN_ECD"/>
    <property type="match status" value="1"/>
</dbReference>
<keyword evidence="18" id="KW-1185">Reference proteome</keyword>
<keyword evidence="6" id="KW-0967">Endosome</keyword>
<name>A0A4S2L870_OPIFE</name>
<keyword evidence="3" id="KW-0813">Transport</keyword>
<evidence type="ECO:0000256" key="14">
    <source>
        <dbReference type="SAM" id="Phobius"/>
    </source>
</evidence>
<feature type="domain" description="Polycystin cation channel PKD1/PKD2" evidence="15">
    <location>
        <begin position="521"/>
        <end position="656"/>
    </location>
</feature>
<feature type="region of interest" description="Disordered" evidence="13">
    <location>
        <begin position="746"/>
        <end position="780"/>
    </location>
</feature>
<dbReference type="Proteomes" id="UP000308267">
    <property type="component" value="Unassembled WGS sequence"/>
</dbReference>
<evidence type="ECO:0000313" key="17">
    <source>
        <dbReference type="EMBL" id="TGZ59133.1"/>
    </source>
</evidence>
<dbReference type="STRING" id="147828.A0A4S2L870"/>
<feature type="transmembrane region" description="Helical" evidence="14">
    <location>
        <begin position="628"/>
        <end position="650"/>
    </location>
</feature>
<dbReference type="GO" id="GO:0005886">
    <property type="term" value="C:plasma membrane"/>
    <property type="evidence" value="ECO:0007669"/>
    <property type="project" value="UniProtKB-SubCell"/>
</dbReference>
<dbReference type="EMBL" id="SJOL01008988">
    <property type="protein sequence ID" value="TGZ59133.1"/>
    <property type="molecule type" value="Genomic_DNA"/>
</dbReference>
<dbReference type="InterPro" id="IPR013122">
    <property type="entry name" value="PKD1_2_channel"/>
</dbReference>
<dbReference type="InterPro" id="IPR049134">
    <property type="entry name" value="MCLN_ECD"/>
</dbReference>
<keyword evidence="10" id="KW-1015">Disulfide bond</keyword>
<feature type="compositionally biased region" description="Low complexity" evidence="13">
    <location>
        <begin position="764"/>
        <end position="777"/>
    </location>
</feature>